<dbReference type="EMBL" id="GBXM01028174">
    <property type="protein sequence ID" value="JAH80403.1"/>
    <property type="molecule type" value="Transcribed_RNA"/>
</dbReference>
<accession>A0A0E9VSZ4</accession>
<evidence type="ECO:0000313" key="1">
    <source>
        <dbReference type="EMBL" id="JAH80403.1"/>
    </source>
</evidence>
<dbReference type="AlphaFoldDB" id="A0A0E9VSZ4"/>
<sequence length="80" mass="8584">MGMMTRLPVTGNSSPYFDLSGLKGFAGKAQLYGLVACYYLGVILQLSSVSTRLSSLTFGCQFRCQSPNRPTNKPVPACSV</sequence>
<name>A0A0E9VSZ4_ANGAN</name>
<reference evidence="1" key="1">
    <citation type="submission" date="2014-11" db="EMBL/GenBank/DDBJ databases">
        <authorList>
            <person name="Amaro Gonzalez C."/>
        </authorList>
    </citation>
    <scope>NUCLEOTIDE SEQUENCE</scope>
</reference>
<protein>
    <submittedName>
        <fullName evidence="1">Uncharacterized protein</fullName>
    </submittedName>
</protein>
<proteinExistence type="predicted"/>
<organism evidence="1">
    <name type="scientific">Anguilla anguilla</name>
    <name type="common">European freshwater eel</name>
    <name type="synonym">Muraena anguilla</name>
    <dbReference type="NCBI Taxonomy" id="7936"/>
    <lineage>
        <taxon>Eukaryota</taxon>
        <taxon>Metazoa</taxon>
        <taxon>Chordata</taxon>
        <taxon>Craniata</taxon>
        <taxon>Vertebrata</taxon>
        <taxon>Euteleostomi</taxon>
        <taxon>Actinopterygii</taxon>
        <taxon>Neopterygii</taxon>
        <taxon>Teleostei</taxon>
        <taxon>Anguilliformes</taxon>
        <taxon>Anguillidae</taxon>
        <taxon>Anguilla</taxon>
    </lineage>
</organism>
<reference evidence="1" key="2">
    <citation type="journal article" date="2015" name="Fish Shellfish Immunol.">
        <title>Early steps in the European eel (Anguilla anguilla)-Vibrio vulnificus interaction in the gills: Role of the RtxA13 toxin.</title>
        <authorList>
            <person name="Callol A."/>
            <person name="Pajuelo D."/>
            <person name="Ebbesson L."/>
            <person name="Teles M."/>
            <person name="MacKenzie S."/>
            <person name="Amaro C."/>
        </authorList>
    </citation>
    <scope>NUCLEOTIDE SEQUENCE</scope>
</reference>